<evidence type="ECO:0000313" key="2">
    <source>
        <dbReference type="Proteomes" id="UP001597083"/>
    </source>
</evidence>
<accession>A0ABW3CJ38</accession>
<evidence type="ECO:0000313" key="1">
    <source>
        <dbReference type="EMBL" id="MFD0853594.1"/>
    </source>
</evidence>
<name>A0ABW3CJ38_9ACTN</name>
<gene>
    <name evidence="1" type="ORF">ACFQ07_15260</name>
</gene>
<keyword evidence="2" id="KW-1185">Reference proteome</keyword>
<proteinExistence type="predicted"/>
<reference evidence="2" key="1">
    <citation type="journal article" date="2019" name="Int. J. Syst. Evol. Microbiol.">
        <title>The Global Catalogue of Microorganisms (GCM) 10K type strain sequencing project: providing services to taxonomists for standard genome sequencing and annotation.</title>
        <authorList>
            <consortium name="The Broad Institute Genomics Platform"/>
            <consortium name="The Broad Institute Genome Sequencing Center for Infectious Disease"/>
            <person name="Wu L."/>
            <person name="Ma J."/>
        </authorList>
    </citation>
    <scope>NUCLEOTIDE SEQUENCE [LARGE SCALE GENOMIC DNA]</scope>
    <source>
        <strain evidence="2">JCM 31696</strain>
    </source>
</reference>
<protein>
    <submittedName>
        <fullName evidence="1">Uncharacterized protein</fullName>
    </submittedName>
</protein>
<sequence length="171" mass="18604">MDADLIARRFPLVPRPRPACPSLAERISQLGDLARTAHHNGNRTLAAAVQNKAALIASDCGLHDLARTLCWRHFQCYLNNRPLDAESARHALEPLVNLARLLIRTGNGSSAHELLNTLYDAVTSRSDTTIDGRTVSLGNLTSSGSDYNALRQWLWAVLLADATRALASAGR</sequence>
<organism evidence="1 2">
    <name type="scientific">Actinomadura adrarensis</name>
    <dbReference type="NCBI Taxonomy" id="1819600"/>
    <lineage>
        <taxon>Bacteria</taxon>
        <taxon>Bacillati</taxon>
        <taxon>Actinomycetota</taxon>
        <taxon>Actinomycetes</taxon>
        <taxon>Streptosporangiales</taxon>
        <taxon>Thermomonosporaceae</taxon>
        <taxon>Actinomadura</taxon>
    </lineage>
</organism>
<dbReference type="EMBL" id="JBHTIR010002297">
    <property type="protein sequence ID" value="MFD0853594.1"/>
    <property type="molecule type" value="Genomic_DNA"/>
</dbReference>
<feature type="non-terminal residue" evidence="1">
    <location>
        <position position="171"/>
    </location>
</feature>
<comment type="caution">
    <text evidence="1">The sequence shown here is derived from an EMBL/GenBank/DDBJ whole genome shotgun (WGS) entry which is preliminary data.</text>
</comment>
<dbReference type="Proteomes" id="UP001597083">
    <property type="component" value="Unassembled WGS sequence"/>
</dbReference>